<dbReference type="AlphaFoldDB" id="A0A8X6N6A2"/>
<comment type="caution">
    <text evidence="1">The sequence shown here is derived from an EMBL/GenBank/DDBJ whole genome shotgun (WGS) entry which is preliminary data.</text>
</comment>
<protein>
    <submittedName>
        <fullName evidence="1">Uncharacterized protein</fullName>
    </submittedName>
</protein>
<evidence type="ECO:0000313" key="2">
    <source>
        <dbReference type="Proteomes" id="UP000887013"/>
    </source>
</evidence>
<evidence type="ECO:0000313" key="1">
    <source>
        <dbReference type="EMBL" id="GFS95901.1"/>
    </source>
</evidence>
<name>A0A8X6N6A2_NEPPI</name>
<organism evidence="1 2">
    <name type="scientific">Nephila pilipes</name>
    <name type="common">Giant wood spider</name>
    <name type="synonym">Nephila maculata</name>
    <dbReference type="NCBI Taxonomy" id="299642"/>
    <lineage>
        <taxon>Eukaryota</taxon>
        <taxon>Metazoa</taxon>
        <taxon>Ecdysozoa</taxon>
        <taxon>Arthropoda</taxon>
        <taxon>Chelicerata</taxon>
        <taxon>Arachnida</taxon>
        <taxon>Araneae</taxon>
        <taxon>Araneomorphae</taxon>
        <taxon>Entelegynae</taxon>
        <taxon>Araneoidea</taxon>
        <taxon>Nephilidae</taxon>
        <taxon>Nephila</taxon>
    </lineage>
</organism>
<keyword evidence="2" id="KW-1185">Reference proteome</keyword>
<accession>A0A8X6N6A2</accession>
<dbReference type="EMBL" id="BMAW01100605">
    <property type="protein sequence ID" value="GFS95901.1"/>
    <property type="molecule type" value="Genomic_DNA"/>
</dbReference>
<gene>
    <name evidence="1" type="ORF">NPIL_161761</name>
</gene>
<reference evidence="1" key="1">
    <citation type="submission" date="2020-08" db="EMBL/GenBank/DDBJ databases">
        <title>Multicomponent nature underlies the extraordinary mechanical properties of spider dragline silk.</title>
        <authorList>
            <person name="Kono N."/>
            <person name="Nakamura H."/>
            <person name="Mori M."/>
            <person name="Yoshida Y."/>
            <person name="Ohtoshi R."/>
            <person name="Malay A.D."/>
            <person name="Moran D.A.P."/>
            <person name="Tomita M."/>
            <person name="Numata K."/>
            <person name="Arakawa K."/>
        </authorList>
    </citation>
    <scope>NUCLEOTIDE SEQUENCE</scope>
</reference>
<sequence length="126" mass="14194">MDQSQVHSAIVLMMISCDLTQYHLMSQVKEISLLEQKSIKAAEAFGYAHTPKVLLPSRKTTLSMPCTIRRSRRKNLKLTSNPKIVETPWILEASALSQRAEHGLLGTFTSPLILTQARFPDCQQEL</sequence>
<dbReference type="Proteomes" id="UP000887013">
    <property type="component" value="Unassembled WGS sequence"/>
</dbReference>
<proteinExistence type="predicted"/>